<dbReference type="RefSeq" id="WP_020213921.1">
    <property type="nucleotide sequence ID" value="NZ_JRLX01000043.1"/>
</dbReference>
<dbReference type="EMBL" id="JRLX01000043">
    <property type="protein sequence ID" value="KGO84666.1"/>
    <property type="molecule type" value="Genomic_DNA"/>
</dbReference>
<dbReference type="Gene3D" id="3.40.50.720">
    <property type="entry name" value="NAD(P)-binding Rossmann-like Domain"/>
    <property type="match status" value="1"/>
</dbReference>
<keyword evidence="2" id="KW-0560">Oxidoreductase</keyword>
<sequence>MAQRTYVFAGASSAMAVQALAVLKEQGHKVIGISRSENNPGYDDYYTVQNYGFGTFPKIGEAVNGLAYFPGTINLKPFNRISEADLTTDFSVNALGAAAFAQAYLPNLKSAVAPSVVLFSTVAVATGMQFHASVAMAKGAVEGLTRSLAAELAPKIRVNCIAPSLTDTPLAEKLLGSPEKTEAGKNRNPLKLIGSTTDIANAVTFLLSENANWITGQVLAVDGGMGAVRLL</sequence>
<dbReference type="InterPro" id="IPR051122">
    <property type="entry name" value="SDR_DHRS6-like"/>
</dbReference>
<evidence type="ECO:0000313" key="4">
    <source>
        <dbReference type="Proteomes" id="UP000030152"/>
    </source>
</evidence>
<comment type="caution">
    <text evidence="3">The sequence shown here is derived from an EMBL/GenBank/DDBJ whole genome shotgun (WGS) entry which is preliminary data.</text>
</comment>
<organism evidence="3 4">
    <name type="scientific">Flavobacterium rivuli WB 3.3-2 = DSM 21788</name>
    <dbReference type="NCBI Taxonomy" id="1121895"/>
    <lineage>
        <taxon>Bacteria</taxon>
        <taxon>Pseudomonadati</taxon>
        <taxon>Bacteroidota</taxon>
        <taxon>Flavobacteriia</taxon>
        <taxon>Flavobacteriales</taxon>
        <taxon>Flavobacteriaceae</taxon>
        <taxon>Flavobacterium</taxon>
    </lineage>
</organism>
<dbReference type="OrthoDB" id="9803333at2"/>
<dbReference type="Pfam" id="PF13561">
    <property type="entry name" value="adh_short_C2"/>
    <property type="match status" value="1"/>
</dbReference>
<evidence type="ECO:0000313" key="3">
    <source>
        <dbReference type="EMBL" id="KGO84666.1"/>
    </source>
</evidence>
<comment type="similarity">
    <text evidence="1">Belongs to the short-chain dehydrogenases/reductases (SDR) family.</text>
</comment>
<dbReference type="AlphaFoldDB" id="A0A0A2LZD1"/>
<dbReference type="CDD" id="cd05233">
    <property type="entry name" value="SDR_c"/>
    <property type="match status" value="1"/>
</dbReference>
<dbReference type="PANTHER" id="PTHR43477:SF1">
    <property type="entry name" value="DIHYDROANTICAPSIN 7-DEHYDROGENASE"/>
    <property type="match status" value="1"/>
</dbReference>
<dbReference type="GO" id="GO:0016491">
    <property type="term" value="F:oxidoreductase activity"/>
    <property type="evidence" value="ECO:0007669"/>
    <property type="project" value="UniProtKB-KW"/>
</dbReference>
<name>A0A0A2LZD1_9FLAO</name>
<dbReference type="PRINTS" id="PR00081">
    <property type="entry name" value="GDHRDH"/>
</dbReference>
<evidence type="ECO:0000256" key="1">
    <source>
        <dbReference type="ARBA" id="ARBA00006484"/>
    </source>
</evidence>
<keyword evidence="4" id="KW-1185">Reference proteome</keyword>
<evidence type="ECO:0000256" key="2">
    <source>
        <dbReference type="ARBA" id="ARBA00023002"/>
    </source>
</evidence>
<dbReference type="SUPFAM" id="SSF51735">
    <property type="entry name" value="NAD(P)-binding Rossmann-fold domains"/>
    <property type="match status" value="1"/>
</dbReference>
<dbReference type="PANTHER" id="PTHR43477">
    <property type="entry name" value="DIHYDROANTICAPSIN 7-DEHYDROGENASE"/>
    <property type="match status" value="1"/>
</dbReference>
<dbReference type="STRING" id="1121895.GCA_000378485_02753"/>
<dbReference type="InterPro" id="IPR002347">
    <property type="entry name" value="SDR_fam"/>
</dbReference>
<gene>
    <name evidence="3" type="ORF">Q765_20415</name>
</gene>
<protein>
    <submittedName>
        <fullName evidence="3">Oxidoreductase</fullName>
    </submittedName>
</protein>
<reference evidence="3 4" key="1">
    <citation type="submission" date="2013-09" db="EMBL/GenBank/DDBJ databases">
        <authorList>
            <person name="Zeng Z."/>
            <person name="Chen C."/>
        </authorList>
    </citation>
    <scope>NUCLEOTIDE SEQUENCE [LARGE SCALE GENOMIC DNA]</scope>
    <source>
        <strain evidence="3 4">WB 3.3-2</strain>
    </source>
</reference>
<proteinExistence type="inferred from homology"/>
<dbReference type="eggNOG" id="COG1028">
    <property type="taxonomic scope" value="Bacteria"/>
</dbReference>
<accession>A0A0A2LZD1</accession>
<dbReference type="InterPro" id="IPR036291">
    <property type="entry name" value="NAD(P)-bd_dom_sf"/>
</dbReference>
<dbReference type="Proteomes" id="UP000030152">
    <property type="component" value="Unassembled WGS sequence"/>
</dbReference>